<gene>
    <name evidence="1" type="ORF">JOF35_008686</name>
</gene>
<evidence type="ECO:0000313" key="1">
    <source>
        <dbReference type="EMBL" id="MDP9616348.1"/>
    </source>
</evidence>
<comment type="caution">
    <text evidence="1">The sequence shown here is derived from an EMBL/GenBank/DDBJ whole genome shotgun (WGS) entry which is preliminary data.</text>
</comment>
<accession>A0ABT9L6L2</accession>
<protein>
    <submittedName>
        <fullName evidence="1">Uncharacterized protein</fullName>
    </submittedName>
</protein>
<organism evidence="1 2">
    <name type="scientific">Streptomyces demainii</name>
    <dbReference type="NCBI Taxonomy" id="588122"/>
    <lineage>
        <taxon>Bacteria</taxon>
        <taxon>Bacillati</taxon>
        <taxon>Actinomycetota</taxon>
        <taxon>Actinomycetes</taxon>
        <taxon>Kitasatosporales</taxon>
        <taxon>Streptomycetaceae</taxon>
        <taxon>Streptomyces</taxon>
    </lineage>
</organism>
<dbReference type="Proteomes" id="UP001234880">
    <property type="component" value="Unassembled WGS sequence"/>
</dbReference>
<reference evidence="1 2" key="1">
    <citation type="submission" date="2023-07" db="EMBL/GenBank/DDBJ databases">
        <title>Sequencing the genomes of 1000 actinobacteria strains.</title>
        <authorList>
            <person name="Klenk H.-P."/>
        </authorList>
    </citation>
    <scope>NUCLEOTIDE SEQUENCE [LARGE SCALE GENOMIC DNA]</scope>
    <source>
        <strain evidence="1 2">DSM 41600</strain>
    </source>
</reference>
<proteinExistence type="predicted"/>
<name>A0ABT9L6L2_9ACTN</name>
<keyword evidence="2" id="KW-1185">Reference proteome</keyword>
<dbReference type="EMBL" id="JAURUE010000002">
    <property type="protein sequence ID" value="MDP9616348.1"/>
    <property type="molecule type" value="Genomic_DNA"/>
</dbReference>
<evidence type="ECO:0000313" key="2">
    <source>
        <dbReference type="Proteomes" id="UP001234880"/>
    </source>
</evidence>
<sequence length="34" mass="3615">MFRAHGQTVVQELLSIVRAESEGAADGEPFVVNG</sequence>